<organism evidence="1">
    <name type="scientific">Phytophthora nicotianae</name>
    <name type="common">Potato buckeye rot agent</name>
    <name type="synonym">Phytophthora parasitica</name>
    <dbReference type="NCBI Taxonomy" id="4792"/>
    <lineage>
        <taxon>Eukaryota</taxon>
        <taxon>Sar</taxon>
        <taxon>Stramenopiles</taxon>
        <taxon>Oomycota</taxon>
        <taxon>Peronosporomycetes</taxon>
        <taxon>Peronosporales</taxon>
        <taxon>Peronosporaceae</taxon>
        <taxon>Phytophthora</taxon>
    </lineage>
</organism>
<dbReference type="EMBL" id="KI688859">
    <property type="protein sequence ID" value="ETK75360.1"/>
    <property type="molecule type" value="Genomic_DNA"/>
</dbReference>
<evidence type="ECO:0000313" key="1">
    <source>
        <dbReference type="EMBL" id="ETK75360.1"/>
    </source>
</evidence>
<protein>
    <submittedName>
        <fullName evidence="1">Uncharacterized protein</fullName>
    </submittedName>
</protein>
<dbReference type="VEuPathDB" id="FungiDB:PPTG_17330"/>
<name>W2FZ80_PHYNI</name>
<reference evidence="1" key="1">
    <citation type="submission" date="2013-11" db="EMBL/GenBank/DDBJ databases">
        <title>The Genome Sequence of Phytophthora parasitica CJ02B3.</title>
        <authorList>
            <consortium name="The Broad Institute Genomics Platform"/>
            <person name="Russ C."/>
            <person name="Tyler B."/>
            <person name="Panabieres F."/>
            <person name="Shan W."/>
            <person name="Tripathy S."/>
            <person name="Grunwald N."/>
            <person name="Machado M."/>
            <person name="Johnson C.S."/>
            <person name="Arredondo F."/>
            <person name="Hong C."/>
            <person name="Coffey M."/>
            <person name="Young S.K."/>
            <person name="Zeng Q."/>
            <person name="Gargeya S."/>
            <person name="Fitzgerald M."/>
            <person name="Abouelleil A."/>
            <person name="Alvarado L."/>
            <person name="Chapman S.B."/>
            <person name="Gainer-Dewar J."/>
            <person name="Goldberg J."/>
            <person name="Griggs A."/>
            <person name="Gujja S."/>
            <person name="Hansen M."/>
            <person name="Howarth C."/>
            <person name="Imamovic A."/>
            <person name="Ireland A."/>
            <person name="Larimer J."/>
            <person name="McCowan C."/>
            <person name="Murphy C."/>
            <person name="Pearson M."/>
            <person name="Poon T.W."/>
            <person name="Priest M."/>
            <person name="Roberts A."/>
            <person name="Saif S."/>
            <person name="Shea T."/>
            <person name="Sykes S."/>
            <person name="Wortman J."/>
            <person name="Nusbaum C."/>
            <person name="Birren B."/>
        </authorList>
    </citation>
    <scope>NUCLEOTIDE SEQUENCE [LARGE SCALE GENOMIC DNA]</scope>
    <source>
        <strain evidence="1">CJ02B3</strain>
    </source>
</reference>
<gene>
    <name evidence="1" type="ORF">L915_18014</name>
</gene>
<accession>W2FZ80</accession>
<sequence length="146" mass="16720">MELVAKLNYPSSGYKLKAITGFKIYIYHRNHALGDSAVVITKVIRDNQHVTNFPKTNHKCIFHCIAWHSLRDDNDPKALLTDMFKYIESVSLKIQRFNADKYEPLLGKVIAAHGLTGMEIPGIKLGKPTPWQMWTARLREVDMVPQ</sequence>
<dbReference type="AlphaFoldDB" id="W2FZ80"/>
<dbReference type="Proteomes" id="UP000053236">
    <property type="component" value="Unassembled WGS sequence"/>
</dbReference>
<proteinExistence type="predicted"/>